<sequence length="225" mass="26004">MDEIDISDILASVSAPPLDPRAVDLQCLTRAWINERTAPDLLPYPADLITRSNEGIKRQIQVIEDMTGSMDPSKNFTLIILQTELERMKFLIRSFLRARIAKIDKFPIHYRQILQQTDPDEQQQPLLSTLESQYLEAHQALLTQHYHSSFLSLFPQHMHKMDDTQGGVSMVDKPDEDSAVFCRVLRDCYVERPVYGGIDLARGDIWVLRWRTIAERVRRGDVELI</sequence>
<protein>
    <recommendedName>
        <fullName evidence="3 6">DNA replication complex GINS protein SLD5</fullName>
    </recommendedName>
</protein>
<dbReference type="STRING" id="692275.M3D504"/>
<comment type="subcellular location">
    <subcellularLocation>
        <location evidence="1 6">Nucleus</location>
    </subcellularLocation>
</comment>
<keyword evidence="5 6" id="KW-0539">Nucleus</keyword>
<dbReference type="Gene3D" id="1.20.58.1030">
    <property type="match status" value="1"/>
</dbReference>
<dbReference type="GO" id="GO:0006261">
    <property type="term" value="P:DNA-templated DNA replication"/>
    <property type="evidence" value="ECO:0007669"/>
    <property type="project" value="EnsemblFungi"/>
</dbReference>
<dbReference type="InterPro" id="IPR008591">
    <property type="entry name" value="GINS_Sld5"/>
</dbReference>
<dbReference type="Proteomes" id="UP000016931">
    <property type="component" value="Unassembled WGS sequence"/>
</dbReference>
<accession>M3D504</accession>
<dbReference type="HOGENOM" id="CLU_071893_1_1_1"/>
<keyword evidence="4 6" id="KW-0235">DNA replication</keyword>
<organism evidence="9 10">
    <name type="scientific">Sphaerulina musiva (strain SO2202)</name>
    <name type="common">Poplar stem canker fungus</name>
    <name type="synonym">Septoria musiva</name>
    <dbReference type="NCBI Taxonomy" id="692275"/>
    <lineage>
        <taxon>Eukaryota</taxon>
        <taxon>Fungi</taxon>
        <taxon>Dikarya</taxon>
        <taxon>Ascomycota</taxon>
        <taxon>Pezizomycotina</taxon>
        <taxon>Dothideomycetes</taxon>
        <taxon>Dothideomycetidae</taxon>
        <taxon>Mycosphaerellales</taxon>
        <taxon>Mycosphaerellaceae</taxon>
        <taxon>Sphaerulina</taxon>
    </lineage>
</organism>
<dbReference type="Pfam" id="PF05916">
    <property type="entry name" value="Sld5"/>
    <property type="match status" value="1"/>
</dbReference>
<proteinExistence type="inferred from homology"/>
<keyword evidence="10" id="KW-1185">Reference proteome</keyword>
<comment type="function">
    <text evidence="6">The GINS complex plays an essential role in the initiation of DNA replication.</text>
</comment>
<dbReference type="SUPFAM" id="SSF160059">
    <property type="entry name" value="PriA/YqbF domain"/>
    <property type="match status" value="1"/>
</dbReference>
<evidence type="ECO:0000256" key="1">
    <source>
        <dbReference type="ARBA" id="ARBA00004123"/>
    </source>
</evidence>
<evidence type="ECO:0000313" key="10">
    <source>
        <dbReference type="Proteomes" id="UP000016931"/>
    </source>
</evidence>
<feature type="domain" description="DNA replication complex GINS protein SLD5 C-terminal" evidence="8">
    <location>
        <begin position="174"/>
        <end position="225"/>
    </location>
</feature>
<dbReference type="EMBL" id="KB456263">
    <property type="protein sequence ID" value="EMF13280.1"/>
    <property type="molecule type" value="Genomic_DNA"/>
</dbReference>
<dbReference type="InterPro" id="IPR031633">
    <property type="entry name" value="SLD5_C"/>
</dbReference>
<dbReference type="GO" id="GO:0071162">
    <property type="term" value="C:CMG complex"/>
    <property type="evidence" value="ECO:0007669"/>
    <property type="project" value="EnsemblFungi"/>
</dbReference>
<evidence type="ECO:0000256" key="4">
    <source>
        <dbReference type="ARBA" id="ARBA00022705"/>
    </source>
</evidence>
<dbReference type="GO" id="GO:0000811">
    <property type="term" value="C:GINS complex"/>
    <property type="evidence" value="ECO:0007669"/>
    <property type="project" value="UniProtKB-UniRule"/>
</dbReference>
<dbReference type="CDD" id="cd11711">
    <property type="entry name" value="GINS_A_Sld5"/>
    <property type="match status" value="1"/>
</dbReference>
<dbReference type="Gene3D" id="3.40.5.60">
    <property type="match status" value="1"/>
</dbReference>
<dbReference type="GO" id="GO:0000727">
    <property type="term" value="P:double-strand break repair via break-induced replication"/>
    <property type="evidence" value="ECO:0007669"/>
    <property type="project" value="EnsemblFungi"/>
</dbReference>
<feature type="domain" description="GINS subunit" evidence="7">
    <location>
        <begin position="60"/>
        <end position="149"/>
    </location>
</feature>
<evidence type="ECO:0000256" key="2">
    <source>
        <dbReference type="ARBA" id="ARBA00008187"/>
    </source>
</evidence>
<dbReference type="PANTHER" id="PTHR21206">
    <property type="entry name" value="SLD5 PROTEIN"/>
    <property type="match status" value="1"/>
</dbReference>
<dbReference type="PIRSF" id="PIRSF007764">
    <property type="entry name" value="Sld5"/>
    <property type="match status" value="1"/>
</dbReference>
<dbReference type="GeneID" id="27906804"/>
<dbReference type="PANTHER" id="PTHR21206:SF0">
    <property type="entry name" value="DNA REPLICATION COMPLEX GINS PROTEIN SLD5"/>
    <property type="match status" value="1"/>
</dbReference>
<evidence type="ECO:0000256" key="6">
    <source>
        <dbReference type="PIRNR" id="PIRNR007764"/>
    </source>
</evidence>
<comment type="similarity">
    <text evidence="2 6">Belongs to the GINS4/SLD5 family.</text>
</comment>
<dbReference type="OMA" id="ILETAWI"/>
<evidence type="ECO:0000256" key="5">
    <source>
        <dbReference type="ARBA" id="ARBA00023242"/>
    </source>
</evidence>
<dbReference type="InterPro" id="IPR021151">
    <property type="entry name" value="GINS_A"/>
</dbReference>
<evidence type="ECO:0000313" key="9">
    <source>
        <dbReference type="EMBL" id="EMF13280.1"/>
    </source>
</evidence>
<dbReference type="eggNOG" id="KOG3176">
    <property type="taxonomic scope" value="Eukaryota"/>
</dbReference>
<gene>
    <name evidence="9" type="ORF">SEPMUDRAFT_64055</name>
</gene>
<reference evidence="9 10" key="1">
    <citation type="journal article" date="2012" name="PLoS Pathog.">
        <title>Diverse lifestyles and strategies of plant pathogenesis encoded in the genomes of eighteen Dothideomycetes fungi.</title>
        <authorList>
            <person name="Ohm R.A."/>
            <person name="Feau N."/>
            <person name="Henrissat B."/>
            <person name="Schoch C.L."/>
            <person name="Horwitz B.A."/>
            <person name="Barry K.W."/>
            <person name="Condon B.J."/>
            <person name="Copeland A.C."/>
            <person name="Dhillon B."/>
            <person name="Glaser F."/>
            <person name="Hesse C.N."/>
            <person name="Kosti I."/>
            <person name="LaButti K."/>
            <person name="Lindquist E.A."/>
            <person name="Lucas S."/>
            <person name="Salamov A.A."/>
            <person name="Bradshaw R.E."/>
            <person name="Ciuffetti L."/>
            <person name="Hamelin R.C."/>
            <person name="Kema G.H.J."/>
            <person name="Lawrence C."/>
            <person name="Scott J.A."/>
            <person name="Spatafora J.W."/>
            <person name="Turgeon B.G."/>
            <person name="de Wit P.J.G.M."/>
            <person name="Zhong S."/>
            <person name="Goodwin S.B."/>
            <person name="Grigoriev I.V."/>
        </authorList>
    </citation>
    <scope>NUCLEOTIDE SEQUENCE [LARGE SCALE GENOMIC DNA]</scope>
    <source>
        <strain evidence="9 10">SO2202</strain>
    </source>
</reference>
<dbReference type="InterPro" id="IPR038749">
    <property type="entry name" value="Sld5_GINS_A"/>
</dbReference>
<dbReference type="RefSeq" id="XP_016761401.1">
    <property type="nucleotide sequence ID" value="XM_016909667.1"/>
</dbReference>
<evidence type="ECO:0000256" key="3">
    <source>
        <dbReference type="ARBA" id="ARBA00014804"/>
    </source>
</evidence>
<dbReference type="SUPFAM" id="SSF158573">
    <property type="entry name" value="GINS helical bundle-like"/>
    <property type="match status" value="1"/>
</dbReference>
<dbReference type="CDD" id="cd21692">
    <property type="entry name" value="GINS_B_Sld5"/>
    <property type="match status" value="1"/>
</dbReference>
<dbReference type="AlphaFoldDB" id="M3D504"/>
<dbReference type="GO" id="GO:0043596">
    <property type="term" value="C:nuclear replication fork"/>
    <property type="evidence" value="ECO:0007669"/>
    <property type="project" value="EnsemblFungi"/>
</dbReference>
<name>M3D504_SPHMS</name>
<evidence type="ECO:0000259" key="7">
    <source>
        <dbReference type="Pfam" id="PF05916"/>
    </source>
</evidence>
<evidence type="ECO:0000259" key="8">
    <source>
        <dbReference type="Pfam" id="PF16922"/>
    </source>
</evidence>
<dbReference type="Pfam" id="PF16922">
    <property type="entry name" value="SLD5_C"/>
    <property type="match status" value="1"/>
</dbReference>
<dbReference type="InterPro" id="IPR036224">
    <property type="entry name" value="GINS_bundle-like_dom_sf"/>
</dbReference>